<proteinExistence type="predicted"/>
<dbReference type="AlphaFoldDB" id="A0A5C5GEH7"/>
<organism evidence="1 2">
    <name type="scientific">Pelagovum pacificum</name>
    <dbReference type="NCBI Taxonomy" id="2588711"/>
    <lineage>
        <taxon>Bacteria</taxon>
        <taxon>Pseudomonadati</taxon>
        <taxon>Pseudomonadota</taxon>
        <taxon>Alphaproteobacteria</taxon>
        <taxon>Rhodobacterales</taxon>
        <taxon>Paracoccaceae</taxon>
        <taxon>Pelagovum</taxon>
    </lineage>
</organism>
<evidence type="ECO:0000313" key="2">
    <source>
        <dbReference type="Proteomes" id="UP000314011"/>
    </source>
</evidence>
<dbReference type="OrthoDB" id="9909213at2"/>
<reference evidence="1 2" key="1">
    <citation type="submission" date="2019-06" db="EMBL/GenBank/DDBJ databases">
        <title>Genome of new Rhodobacteraceae sp. SM1903.</title>
        <authorList>
            <person name="Ren X."/>
        </authorList>
    </citation>
    <scope>NUCLEOTIDE SEQUENCE [LARGE SCALE GENOMIC DNA]</scope>
    <source>
        <strain evidence="1 2">SM1903</strain>
    </source>
</reference>
<dbReference type="RefSeq" id="WP_140193592.1">
    <property type="nucleotide sequence ID" value="NZ_CP065915.1"/>
</dbReference>
<gene>
    <name evidence="1" type="ORF">FHY64_06435</name>
</gene>
<dbReference type="InterPro" id="IPR013320">
    <property type="entry name" value="ConA-like_dom_sf"/>
</dbReference>
<evidence type="ECO:0008006" key="3">
    <source>
        <dbReference type="Google" id="ProtNLM"/>
    </source>
</evidence>
<sequence length="249" mass="25867">MANPFFVLNVPSTNAVGTLDPADVTLYGDAEVGAWGHWLFGPDADSYYGLNGRQLTEQDAAPAFSTNYVSLPVANGDALLTGLNPITAGLTSWTFCGVLQRPAALAATVSLFGNIVGSQGSGLYLASGVRMAANYGGSNQTANSSMLLPDDEPVFVGVSMDWSTSINNLNFVLGGVGQSNHSKGTGSLAHRDAAFAVGNRDSASADANLVRFHEAMMFTSALTPAQMNAINTRSVTRMANRGVVIDGPV</sequence>
<dbReference type="Proteomes" id="UP000314011">
    <property type="component" value="Unassembled WGS sequence"/>
</dbReference>
<name>A0A5C5GEH7_9RHOB</name>
<dbReference type="EMBL" id="VFFF01000001">
    <property type="protein sequence ID" value="TNY32910.1"/>
    <property type="molecule type" value="Genomic_DNA"/>
</dbReference>
<dbReference type="SUPFAM" id="SSF49899">
    <property type="entry name" value="Concanavalin A-like lectins/glucanases"/>
    <property type="match status" value="1"/>
</dbReference>
<accession>A0A5C5GEH7</accession>
<protein>
    <recommendedName>
        <fullName evidence="3">LamG domain-containing protein</fullName>
    </recommendedName>
</protein>
<keyword evidence="2" id="KW-1185">Reference proteome</keyword>
<comment type="caution">
    <text evidence="1">The sequence shown here is derived from an EMBL/GenBank/DDBJ whole genome shotgun (WGS) entry which is preliminary data.</text>
</comment>
<evidence type="ECO:0000313" key="1">
    <source>
        <dbReference type="EMBL" id="TNY32910.1"/>
    </source>
</evidence>